<dbReference type="AlphaFoldDB" id="A0A3P8FX67"/>
<reference evidence="2 3" key="1">
    <citation type="submission" date="2018-11" db="EMBL/GenBank/DDBJ databases">
        <authorList>
            <consortium name="Pathogen Informatics"/>
        </authorList>
    </citation>
    <scope>NUCLEOTIDE SEQUENCE [LARGE SCALE GENOMIC DNA]</scope>
    <source>
        <strain>Denwood</strain>
        <strain evidence="3">Zambia</strain>
    </source>
</reference>
<sequence>MIVLTSDGAIRESSEAAIDKVSASSSSRSSVTNGRLRVARLSVTLLLVELVVESVLLVAID</sequence>
<name>A0A3P8FX67_9TREM</name>
<evidence type="ECO:0000313" key="2">
    <source>
        <dbReference type="EMBL" id="VDP80892.1"/>
    </source>
</evidence>
<keyword evidence="1" id="KW-1133">Transmembrane helix</keyword>
<keyword evidence="1" id="KW-0812">Transmembrane</keyword>
<evidence type="ECO:0000313" key="3">
    <source>
        <dbReference type="Proteomes" id="UP000269396"/>
    </source>
</evidence>
<feature type="transmembrane region" description="Helical" evidence="1">
    <location>
        <begin position="38"/>
        <end position="60"/>
    </location>
</feature>
<protein>
    <submittedName>
        <fullName evidence="2">Uncharacterized protein</fullName>
    </submittedName>
</protein>
<dbReference type="EMBL" id="UZAL01043108">
    <property type="protein sequence ID" value="VDP80892.1"/>
    <property type="molecule type" value="Genomic_DNA"/>
</dbReference>
<keyword evidence="3" id="KW-1185">Reference proteome</keyword>
<keyword evidence="1" id="KW-0472">Membrane</keyword>
<evidence type="ECO:0000256" key="1">
    <source>
        <dbReference type="SAM" id="Phobius"/>
    </source>
</evidence>
<dbReference type="Proteomes" id="UP000269396">
    <property type="component" value="Unassembled WGS sequence"/>
</dbReference>
<organism evidence="2 3">
    <name type="scientific">Schistosoma mattheei</name>
    <dbReference type="NCBI Taxonomy" id="31246"/>
    <lineage>
        <taxon>Eukaryota</taxon>
        <taxon>Metazoa</taxon>
        <taxon>Spiralia</taxon>
        <taxon>Lophotrochozoa</taxon>
        <taxon>Platyhelminthes</taxon>
        <taxon>Trematoda</taxon>
        <taxon>Digenea</taxon>
        <taxon>Strigeidida</taxon>
        <taxon>Schistosomatoidea</taxon>
        <taxon>Schistosomatidae</taxon>
        <taxon>Schistosoma</taxon>
    </lineage>
</organism>
<accession>A0A3P8FX67</accession>
<proteinExistence type="predicted"/>
<gene>
    <name evidence="2" type="ORF">SMTD_LOCUS19846</name>
</gene>